<dbReference type="Pfam" id="PF10780">
    <property type="entry name" value="MRP_L53"/>
    <property type="match status" value="1"/>
</dbReference>
<comment type="caution">
    <text evidence="9">The sequence shown here is derived from an EMBL/GenBank/DDBJ whole genome shotgun (WGS) entry which is preliminary data.</text>
</comment>
<evidence type="ECO:0000256" key="2">
    <source>
        <dbReference type="ARBA" id="ARBA00005557"/>
    </source>
</evidence>
<keyword evidence="10" id="KW-1185">Reference proteome</keyword>
<evidence type="ECO:0000313" key="9">
    <source>
        <dbReference type="EMBL" id="KAK5855057.1"/>
    </source>
</evidence>
<organism evidence="9 10">
    <name type="scientific">Eleginops maclovinus</name>
    <name type="common">Patagonian blennie</name>
    <name type="synonym">Eleginus maclovinus</name>
    <dbReference type="NCBI Taxonomy" id="56733"/>
    <lineage>
        <taxon>Eukaryota</taxon>
        <taxon>Metazoa</taxon>
        <taxon>Chordata</taxon>
        <taxon>Craniata</taxon>
        <taxon>Vertebrata</taxon>
        <taxon>Euteleostomi</taxon>
        <taxon>Actinopterygii</taxon>
        <taxon>Neopterygii</taxon>
        <taxon>Teleostei</taxon>
        <taxon>Neoteleostei</taxon>
        <taxon>Acanthomorphata</taxon>
        <taxon>Eupercaria</taxon>
        <taxon>Perciformes</taxon>
        <taxon>Notothenioidei</taxon>
        <taxon>Eleginopidae</taxon>
        <taxon>Eleginops</taxon>
    </lineage>
</organism>
<keyword evidence="4" id="KW-0689">Ribosomal protein</keyword>
<evidence type="ECO:0000256" key="3">
    <source>
        <dbReference type="ARBA" id="ARBA00022946"/>
    </source>
</evidence>
<keyword evidence="3" id="KW-0809">Transit peptide</keyword>
<evidence type="ECO:0000256" key="7">
    <source>
        <dbReference type="ARBA" id="ARBA00035180"/>
    </source>
</evidence>
<dbReference type="AlphaFoldDB" id="A0AAN8AHC0"/>
<comment type="subcellular location">
    <subcellularLocation>
        <location evidence="1">Mitochondrion</location>
    </subcellularLocation>
</comment>
<gene>
    <name evidence="9" type="ORF">PBY51_005196</name>
</gene>
<proteinExistence type="inferred from homology"/>
<accession>A0AAN8AHC0</accession>
<name>A0AAN8AHC0_ELEMC</name>
<evidence type="ECO:0000256" key="1">
    <source>
        <dbReference type="ARBA" id="ARBA00004173"/>
    </source>
</evidence>
<reference evidence="9 10" key="1">
    <citation type="journal article" date="2023" name="Genes (Basel)">
        <title>Chromosome-Level Genome Assembly and Circadian Gene Repertoire of the Patagonia Blennie Eleginops maclovinus-The Closest Ancestral Proxy of Antarctic Cryonotothenioids.</title>
        <authorList>
            <person name="Cheng C.C."/>
            <person name="Rivera-Colon A.G."/>
            <person name="Minhas B.F."/>
            <person name="Wilson L."/>
            <person name="Rayamajhi N."/>
            <person name="Vargas-Chacoff L."/>
            <person name="Catchen J.M."/>
        </authorList>
    </citation>
    <scope>NUCLEOTIDE SEQUENCE [LARGE SCALE GENOMIC DNA]</scope>
    <source>
        <strain evidence="9">JMC-PN-2008</strain>
    </source>
</reference>
<dbReference type="InterPro" id="IPR052473">
    <property type="entry name" value="mtLSU_mL53"/>
</dbReference>
<evidence type="ECO:0000256" key="8">
    <source>
        <dbReference type="ARBA" id="ARBA00042721"/>
    </source>
</evidence>
<dbReference type="Proteomes" id="UP001346869">
    <property type="component" value="Unassembled WGS sequence"/>
</dbReference>
<dbReference type="GO" id="GO:0005762">
    <property type="term" value="C:mitochondrial large ribosomal subunit"/>
    <property type="evidence" value="ECO:0007669"/>
    <property type="project" value="TreeGrafter"/>
</dbReference>
<evidence type="ECO:0000256" key="6">
    <source>
        <dbReference type="ARBA" id="ARBA00023274"/>
    </source>
</evidence>
<keyword evidence="5" id="KW-0496">Mitochondrion</keyword>
<dbReference type="PANTHER" id="PTHR33618:SF1">
    <property type="entry name" value="LARGE RIBOSOMAL SUBUNIT PROTEIN ML53"/>
    <property type="match status" value="1"/>
</dbReference>
<dbReference type="Gene3D" id="3.40.30.10">
    <property type="entry name" value="Glutaredoxin"/>
    <property type="match status" value="1"/>
</dbReference>
<sequence>MRVVFSEEVHTGKRCDSLFSLRTFLDVRDSELFISVCSALSSARQQQDAAGRRGAREPLLCEASWCPTSAAQIPAEVTGHKTENMAASTKMTVVLKAVKKITVQFCPFESNVGSTRMFLSVMSSHKVRSTNLNCEVISTVKHDKSEPIVEITYLDGDKLRLKGAKLNSSEMLSAFQSMCAAKEQQAKLAAAKK</sequence>
<reference evidence="9 10" key="2">
    <citation type="journal article" date="2023" name="Mol. Biol. Evol.">
        <title>Genomics of Secondarily Temperate Adaptation in the Only Non-Antarctic Icefish.</title>
        <authorList>
            <person name="Rivera-Colon A.G."/>
            <person name="Rayamajhi N."/>
            <person name="Minhas B.F."/>
            <person name="Madrigal G."/>
            <person name="Bilyk K.T."/>
            <person name="Yoon V."/>
            <person name="Hune M."/>
            <person name="Gregory S."/>
            <person name="Cheng C.H.C."/>
            <person name="Catchen J.M."/>
        </authorList>
    </citation>
    <scope>NUCLEOTIDE SEQUENCE [LARGE SCALE GENOMIC DNA]</scope>
    <source>
        <strain evidence="9">JMC-PN-2008</strain>
    </source>
</reference>
<evidence type="ECO:0000313" key="10">
    <source>
        <dbReference type="Proteomes" id="UP001346869"/>
    </source>
</evidence>
<evidence type="ECO:0000256" key="4">
    <source>
        <dbReference type="ARBA" id="ARBA00022980"/>
    </source>
</evidence>
<dbReference type="InterPro" id="IPR019716">
    <property type="entry name" value="Ribosomal_mL53"/>
</dbReference>
<dbReference type="PANTHER" id="PTHR33618">
    <property type="entry name" value="39S RIBOSOMAL PROTEIN L53, MITOCHONDRIAL"/>
    <property type="match status" value="1"/>
</dbReference>
<comment type="similarity">
    <text evidence="2">Belongs to the mitochondrion-specific ribosomal protein mL53 family.</text>
</comment>
<evidence type="ECO:0000256" key="5">
    <source>
        <dbReference type="ARBA" id="ARBA00023128"/>
    </source>
</evidence>
<dbReference type="EMBL" id="JAUZQC010000018">
    <property type="protein sequence ID" value="KAK5855057.1"/>
    <property type="molecule type" value="Genomic_DNA"/>
</dbReference>
<protein>
    <recommendedName>
        <fullName evidence="7">Large ribosomal subunit protein mL53</fullName>
    </recommendedName>
    <alternativeName>
        <fullName evidence="8">39S ribosomal protein L53, mitochondrial</fullName>
    </alternativeName>
</protein>
<keyword evidence="6" id="KW-0687">Ribonucleoprotein</keyword>